<protein>
    <recommendedName>
        <fullName evidence="1">F-box domain-containing protein</fullName>
    </recommendedName>
</protein>
<dbReference type="Pfam" id="PF00646">
    <property type="entry name" value="F-box"/>
    <property type="match status" value="1"/>
</dbReference>
<dbReference type="EMBL" id="LFIW01001782">
    <property type="protein sequence ID" value="KZL81054.1"/>
    <property type="molecule type" value="Genomic_DNA"/>
</dbReference>
<keyword evidence="3" id="KW-1185">Reference proteome</keyword>
<dbReference type="CDD" id="cd09917">
    <property type="entry name" value="F-box_SF"/>
    <property type="match status" value="1"/>
</dbReference>
<evidence type="ECO:0000259" key="1">
    <source>
        <dbReference type="Pfam" id="PF00646"/>
    </source>
</evidence>
<sequence>MSPSPDPIKPAGPLTSLPPELLVHIIDNVDPASHLYFACTCRTIAHCSVDVLRRHREAYDQWHVTSDLQPSTIPTLLREAMRDPVVAWHVRSLEIWGSRSTWNAWRPFMLEPPDRFDPNAQPLQWWFDDGERVEHLQLLRDMLHLSEDDISKAMQELDKGSDGLLKVLATALCPRLYGLKYVWCSADNQDESLQWLTLAIERSHNNGSWAPGFQALRNIAIGVNSGTWLDQENDVHHNPRLLTNILILPKIDSVYFHSLCNEEHLADFSIDDPTRGPSPSSSSVRHLFIDGARRIANDYRINLIAAPRALKTLCLRGNDENDQWDDMDLLVTEAREFQNDSLESLMLYEAWGMHGYRCAVYRPDDVQLSEFKNLRHVCIDETDLISEAWYDGYELWELWKTDREASIEFVISQFPVSMEILFLGIRYHLWNFEMVEECLISLVESGRYPNLKAIFIEDDMSRRRWFLRQGPQGTPWLQRLIAVGEQHGVDINCTASGNRKRFHEIDFPPSAPDSASLASAPNSWARGIEAREFNAFTGRWQPKGCGNCGNCSHCFQVYTPEVWKAMLGSSSL</sequence>
<dbReference type="SUPFAM" id="SSF81383">
    <property type="entry name" value="F-box domain"/>
    <property type="match status" value="1"/>
</dbReference>
<comment type="caution">
    <text evidence="2">The sequence shown here is derived from an EMBL/GenBank/DDBJ whole genome shotgun (WGS) entry which is preliminary data.</text>
</comment>
<organism evidence="2 3">
    <name type="scientific">Colletotrichum incanum</name>
    <name type="common">Soybean anthracnose fungus</name>
    <dbReference type="NCBI Taxonomy" id="1573173"/>
    <lineage>
        <taxon>Eukaryota</taxon>
        <taxon>Fungi</taxon>
        <taxon>Dikarya</taxon>
        <taxon>Ascomycota</taxon>
        <taxon>Pezizomycotina</taxon>
        <taxon>Sordariomycetes</taxon>
        <taxon>Hypocreomycetidae</taxon>
        <taxon>Glomerellales</taxon>
        <taxon>Glomerellaceae</taxon>
        <taxon>Colletotrichum</taxon>
        <taxon>Colletotrichum spaethianum species complex</taxon>
    </lineage>
</organism>
<gene>
    <name evidence="2" type="ORF">CI238_03346</name>
</gene>
<proteinExistence type="predicted"/>
<evidence type="ECO:0000313" key="2">
    <source>
        <dbReference type="EMBL" id="KZL81054.1"/>
    </source>
</evidence>
<reference evidence="2 3" key="1">
    <citation type="submission" date="2015-06" db="EMBL/GenBank/DDBJ databases">
        <title>Survival trade-offs in plant roots during colonization by closely related pathogenic and mutualistic fungi.</title>
        <authorList>
            <person name="Hacquard S."/>
            <person name="Kracher B."/>
            <person name="Hiruma K."/>
            <person name="Weinman A."/>
            <person name="Muench P."/>
            <person name="Garrido Oter R."/>
            <person name="Ver Loren van Themaat E."/>
            <person name="Dallerey J.-F."/>
            <person name="Damm U."/>
            <person name="Henrissat B."/>
            <person name="Lespinet O."/>
            <person name="Thon M."/>
            <person name="Kemen E."/>
            <person name="McHardy A.C."/>
            <person name="Schulze-Lefert P."/>
            <person name="O'Connell R.J."/>
        </authorList>
    </citation>
    <scope>NUCLEOTIDE SEQUENCE [LARGE SCALE GENOMIC DNA]</scope>
    <source>
        <strain evidence="2 3">MAFF 238704</strain>
    </source>
</reference>
<dbReference type="AlphaFoldDB" id="A0A167B9L9"/>
<dbReference type="InterPro" id="IPR001810">
    <property type="entry name" value="F-box_dom"/>
</dbReference>
<dbReference type="Proteomes" id="UP000076584">
    <property type="component" value="Unassembled WGS sequence"/>
</dbReference>
<feature type="domain" description="F-box" evidence="1">
    <location>
        <begin position="14"/>
        <end position="50"/>
    </location>
</feature>
<name>A0A167B9L9_COLIC</name>
<dbReference type="InterPro" id="IPR036047">
    <property type="entry name" value="F-box-like_dom_sf"/>
</dbReference>
<evidence type="ECO:0000313" key="3">
    <source>
        <dbReference type="Proteomes" id="UP000076584"/>
    </source>
</evidence>
<accession>A0A167B9L9</accession>